<comment type="caution">
    <text evidence="1">The sequence shown here is derived from an EMBL/GenBank/DDBJ whole genome shotgun (WGS) entry which is preliminary data.</text>
</comment>
<evidence type="ECO:0000313" key="2">
    <source>
        <dbReference type="Proteomes" id="UP000178107"/>
    </source>
</evidence>
<reference evidence="1 2" key="1">
    <citation type="journal article" date="2016" name="Nat. Commun.">
        <title>Thousands of microbial genomes shed light on interconnected biogeochemical processes in an aquifer system.</title>
        <authorList>
            <person name="Anantharaman K."/>
            <person name="Brown C.T."/>
            <person name="Hug L.A."/>
            <person name="Sharon I."/>
            <person name="Castelle C.J."/>
            <person name="Probst A.J."/>
            <person name="Thomas B.C."/>
            <person name="Singh A."/>
            <person name="Wilkins M.J."/>
            <person name="Karaoz U."/>
            <person name="Brodie E.L."/>
            <person name="Williams K.H."/>
            <person name="Hubbard S.S."/>
            <person name="Banfield J.F."/>
        </authorList>
    </citation>
    <scope>NUCLEOTIDE SEQUENCE [LARGE SCALE GENOMIC DNA]</scope>
</reference>
<proteinExistence type="predicted"/>
<protein>
    <submittedName>
        <fullName evidence="1">Uncharacterized protein</fullName>
    </submittedName>
</protein>
<dbReference type="Proteomes" id="UP000178107">
    <property type="component" value="Unassembled WGS sequence"/>
</dbReference>
<accession>A0A1G2T038</accession>
<sequence>MSKDSKATQARNKELVENLVTALCDIKRTENRGDILCFDKRERFRKLISEVLTQLDGVKAPFEKGDSVRLRRKLASSSYSSDLVLGKTYEVYEVEYDGEGYWLVTLTEMKDRADQVRFGSHQFEKVKAVRVA</sequence>
<dbReference type="AlphaFoldDB" id="A0A1G2T038"/>
<dbReference type="EMBL" id="MHVH01000003">
    <property type="protein sequence ID" value="OHA90633.1"/>
    <property type="molecule type" value="Genomic_DNA"/>
</dbReference>
<gene>
    <name evidence="1" type="ORF">A2838_02865</name>
</gene>
<evidence type="ECO:0000313" key="1">
    <source>
        <dbReference type="EMBL" id="OHA90633.1"/>
    </source>
</evidence>
<organism evidence="1 2">
    <name type="scientific">Candidatus Zambryskibacteria bacterium RIFCSPHIGHO2_01_FULL_46_25</name>
    <dbReference type="NCBI Taxonomy" id="1802738"/>
    <lineage>
        <taxon>Bacteria</taxon>
        <taxon>Candidatus Zambryskiibacteriota</taxon>
    </lineage>
</organism>
<name>A0A1G2T038_9BACT</name>